<accession>A0A2U1KUE4</accession>
<keyword evidence="1" id="KW-0812">Transmembrane</keyword>
<evidence type="ECO:0000313" key="3">
    <source>
        <dbReference type="Proteomes" id="UP000245207"/>
    </source>
</evidence>
<dbReference type="OrthoDB" id="1913277at2759"/>
<keyword evidence="1" id="KW-0472">Membrane</keyword>
<organism evidence="2 3">
    <name type="scientific">Artemisia annua</name>
    <name type="common">Sweet wormwood</name>
    <dbReference type="NCBI Taxonomy" id="35608"/>
    <lineage>
        <taxon>Eukaryota</taxon>
        <taxon>Viridiplantae</taxon>
        <taxon>Streptophyta</taxon>
        <taxon>Embryophyta</taxon>
        <taxon>Tracheophyta</taxon>
        <taxon>Spermatophyta</taxon>
        <taxon>Magnoliopsida</taxon>
        <taxon>eudicotyledons</taxon>
        <taxon>Gunneridae</taxon>
        <taxon>Pentapetalae</taxon>
        <taxon>asterids</taxon>
        <taxon>campanulids</taxon>
        <taxon>Asterales</taxon>
        <taxon>Asteraceae</taxon>
        <taxon>Asteroideae</taxon>
        <taxon>Anthemideae</taxon>
        <taxon>Artemisiinae</taxon>
        <taxon>Artemisia</taxon>
    </lineage>
</organism>
<dbReference type="EMBL" id="PKPP01013858">
    <property type="protein sequence ID" value="PWA40347.1"/>
    <property type="molecule type" value="Genomic_DNA"/>
</dbReference>
<evidence type="ECO:0000313" key="2">
    <source>
        <dbReference type="EMBL" id="PWA40347.1"/>
    </source>
</evidence>
<sequence length="137" mass="15196">MEVQKILIKRAREIVRLSRYSKPDDLFDSAIAGFGTGALLGRLQANPETKILFVSPFPITNPLIYFVPKLALFPHFVAHNLFFLRVSVFLLPYYIMARSISILQRRRQRQEAAIATAAPASAPSTALAQAPVTATTP</sequence>
<evidence type="ECO:0000256" key="1">
    <source>
        <dbReference type="SAM" id="Phobius"/>
    </source>
</evidence>
<name>A0A2U1KUE4_ARTAN</name>
<keyword evidence="1" id="KW-1133">Transmembrane helix</keyword>
<feature type="transmembrane region" description="Helical" evidence="1">
    <location>
        <begin position="77"/>
        <end position="97"/>
    </location>
</feature>
<proteinExistence type="predicted"/>
<keyword evidence="3" id="KW-1185">Reference proteome</keyword>
<reference evidence="2 3" key="1">
    <citation type="journal article" date="2018" name="Mol. Plant">
        <title>The genome of Artemisia annua provides insight into the evolution of Asteraceae family and artemisinin biosynthesis.</title>
        <authorList>
            <person name="Shen Q."/>
            <person name="Zhang L."/>
            <person name="Liao Z."/>
            <person name="Wang S."/>
            <person name="Yan T."/>
            <person name="Shi P."/>
            <person name="Liu M."/>
            <person name="Fu X."/>
            <person name="Pan Q."/>
            <person name="Wang Y."/>
            <person name="Lv Z."/>
            <person name="Lu X."/>
            <person name="Zhang F."/>
            <person name="Jiang W."/>
            <person name="Ma Y."/>
            <person name="Chen M."/>
            <person name="Hao X."/>
            <person name="Li L."/>
            <person name="Tang Y."/>
            <person name="Lv G."/>
            <person name="Zhou Y."/>
            <person name="Sun X."/>
            <person name="Brodelius P.E."/>
            <person name="Rose J.K.C."/>
            <person name="Tang K."/>
        </authorList>
    </citation>
    <scope>NUCLEOTIDE SEQUENCE [LARGE SCALE GENOMIC DNA]</scope>
    <source>
        <strain evidence="3">cv. Huhao1</strain>
        <tissue evidence="2">Leaf</tissue>
    </source>
</reference>
<dbReference type="AlphaFoldDB" id="A0A2U1KUE4"/>
<dbReference type="STRING" id="35608.A0A2U1KUE4"/>
<feature type="transmembrane region" description="Helical" evidence="1">
    <location>
        <begin position="51"/>
        <end position="71"/>
    </location>
</feature>
<protein>
    <submittedName>
        <fullName evidence="2">Mitochondrial inner membrane translocase subunit Tim17/Tim22/Tim23/peroxisomal protein PMP24</fullName>
    </submittedName>
</protein>
<dbReference type="Proteomes" id="UP000245207">
    <property type="component" value="Unassembled WGS sequence"/>
</dbReference>
<comment type="caution">
    <text evidence="2">The sequence shown here is derived from an EMBL/GenBank/DDBJ whole genome shotgun (WGS) entry which is preliminary data.</text>
</comment>
<gene>
    <name evidence="2" type="ORF">CTI12_AA563480</name>
</gene>